<keyword evidence="3" id="KW-1185">Reference proteome</keyword>
<reference evidence="2 3" key="1">
    <citation type="submission" date="2024-05" db="EMBL/GenBank/DDBJ databases">
        <authorList>
            <person name="Wallberg A."/>
        </authorList>
    </citation>
    <scope>NUCLEOTIDE SEQUENCE [LARGE SCALE GENOMIC DNA]</scope>
</reference>
<gene>
    <name evidence="2" type="ORF">MNOR_LOCUS27793</name>
</gene>
<dbReference type="Proteomes" id="UP001497623">
    <property type="component" value="Unassembled WGS sequence"/>
</dbReference>
<dbReference type="AlphaFoldDB" id="A0AAV2RTS1"/>
<feature type="compositionally biased region" description="Acidic residues" evidence="1">
    <location>
        <begin position="65"/>
        <end position="99"/>
    </location>
</feature>
<protein>
    <submittedName>
        <fullName evidence="2">Uncharacterized protein</fullName>
    </submittedName>
</protein>
<name>A0AAV2RTS1_MEGNR</name>
<evidence type="ECO:0000313" key="3">
    <source>
        <dbReference type="Proteomes" id="UP001497623"/>
    </source>
</evidence>
<comment type="caution">
    <text evidence="2">The sequence shown here is derived from an EMBL/GenBank/DDBJ whole genome shotgun (WGS) entry which is preliminary data.</text>
</comment>
<dbReference type="EMBL" id="CAXKWB010029767">
    <property type="protein sequence ID" value="CAL4136369.1"/>
    <property type="molecule type" value="Genomic_DNA"/>
</dbReference>
<sequence length="196" mass="21825">MSSSEEQTLEDITSGDHTTDDSTFSHRAGNTPSSEDYTTEDLAADPHRSRRPRSLEAGVSMAHIDDDDDAEGDDDEWVNISDDEDNTNSGLEEDGYLSDESLLENEPIVDPSGFKRVSPVEPDLDRRGHTFQFVGSKVGLTNDVYTPTDPVDAYEMFMTTEVVQFIADCTNKRAKIFMDTNGKRVVHGLVWKDVKV</sequence>
<organism evidence="2 3">
    <name type="scientific">Meganyctiphanes norvegica</name>
    <name type="common">Northern krill</name>
    <name type="synonym">Thysanopoda norvegica</name>
    <dbReference type="NCBI Taxonomy" id="48144"/>
    <lineage>
        <taxon>Eukaryota</taxon>
        <taxon>Metazoa</taxon>
        <taxon>Ecdysozoa</taxon>
        <taxon>Arthropoda</taxon>
        <taxon>Crustacea</taxon>
        <taxon>Multicrustacea</taxon>
        <taxon>Malacostraca</taxon>
        <taxon>Eumalacostraca</taxon>
        <taxon>Eucarida</taxon>
        <taxon>Euphausiacea</taxon>
        <taxon>Euphausiidae</taxon>
        <taxon>Meganyctiphanes</taxon>
    </lineage>
</organism>
<proteinExistence type="predicted"/>
<evidence type="ECO:0000256" key="1">
    <source>
        <dbReference type="SAM" id="MobiDB-lite"/>
    </source>
</evidence>
<evidence type="ECO:0000313" key="2">
    <source>
        <dbReference type="EMBL" id="CAL4136369.1"/>
    </source>
</evidence>
<feature type="region of interest" description="Disordered" evidence="1">
    <location>
        <begin position="1"/>
        <end position="99"/>
    </location>
</feature>
<feature type="non-terminal residue" evidence="2">
    <location>
        <position position="196"/>
    </location>
</feature>
<accession>A0AAV2RTS1</accession>